<evidence type="ECO:0000313" key="4">
    <source>
        <dbReference type="EMBL" id="KIO17631.1"/>
    </source>
</evidence>
<dbReference type="Proteomes" id="UP000054248">
    <property type="component" value="Unassembled WGS sequence"/>
</dbReference>
<name>A0A0C3Q3J1_9AGAM</name>
<feature type="non-terminal residue" evidence="4">
    <location>
        <position position="1"/>
    </location>
</feature>
<evidence type="ECO:0000259" key="3">
    <source>
        <dbReference type="PROSITE" id="PS50011"/>
    </source>
</evidence>
<sequence>QMRKWTSLDHPNVLPFLGYQGKDLPVPLFSWYKNGNISQYLKAHPSIDRLELLSQVGSGLSFLHSESIVHGNIKPTNVIIADDGRPMLMDFKMAPDLRMVELNMTMADSGRENVGYMSPELIEEGNYTEASDVYAFASLLLEIMSGQPPYHKLSYVQTLVQITEQKKPSPDDHPDLAASSRLWRLMARCWNTRPDKRPKIEEVHNSVRPRGCFLRLV</sequence>
<feature type="domain" description="Protein kinase" evidence="3">
    <location>
        <begin position="1"/>
        <end position="207"/>
    </location>
</feature>
<dbReference type="PANTHER" id="PTHR44329">
    <property type="entry name" value="SERINE/THREONINE-PROTEIN KINASE TNNI3K-RELATED"/>
    <property type="match status" value="1"/>
</dbReference>
<reference evidence="5" key="2">
    <citation type="submission" date="2015-01" db="EMBL/GenBank/DDBJ databases">
        <title>Evolutionary Origins and Diversification of the Mycorrhizal Mutualists.</title>
        <authorList>
            <consortium name="DOE Joint Genome Institute"/>
            <consortium name="Mycorrhizal Genomics Consortium"/>
            <person name="Kohler A."/>
            <person name="Kuo A."/>
            <person name="Nagy L.G."/>
            <person name="Floudas D."/>
            <person name="Copeland A."/>
            <person name="Barry K.W."/>
            <person name="Cichocki N."/>
            <person name="Veneault-Fourrey C."/>
            <person name="LaButti K."/>
            <person name="Lindquist E.A."/>
            <person name="Lipzen A."/>
            <person name="Lundell T."/>
            <person name="Morin E."/>
            <person name="Murat C."/>
            <person name="Riley R."/>
            <person name="Ohm R."/>
            <person name="Sun H."/>
            <person name="Tunlid A."/>
            <person name="Henrissat B."/>
            <person name="Grigoriev I.V."/>
            <person name="Hibbett D.S."/>
            <person name="Martin F."/>
        </authorList>
    </citation>
    <scope>NUCLEOTIDE SEQUENCE [LARGE SCALE GENOMIC DNA]</scope>
    <source>
        <strain evidence="5">MUT 4182</strain>
    </source>
</reference>
<keyword evidence="2" id="KW-0067">ATP-binding</keyword>
<dbReference type="Gene3D" id="1.10.510.10">
    <property type="entry name" value="Transferase(Phosphotransferase) domain 1"/>
    <property type="match status" value="1"/>
</dbReference>
<keyword evidence="1" id="KW-0547">Nucleotide-binding</keyword>
<evidence type="ECO:0000313" key="5">
    <source>
        <dbReference type="Proteomes" id="UP000054248"/>
    </source>
</evidence>
<dbReference type="OrthoDB" id="4062651at2759"/>
<dbReference type="STRING" id="1051891.A0A0C3Q3J1"/>
<dbReference type="GO" id="GO:0005524">
    <property type="term" value="F:ATP binding"/>
    <property type="evidence" value="ECO:0007669"/>
    <property type="project" value="UniProtKB-KW"/>
</dbReference>
<dbReference type="PROSITE" id="PS50011">
    <property type="entry name" value="PROTEIN_KINASE_DOM"/>
    <property type="match status" value="1"/>
</dbReference>
<accession>A0A0C3Q3J1</accession>
<dbReference type="InterPro" id="IPR001245">
    <property type="entry name" value="Ser-Thr/Tyr_kinase_cat_dom"/>
</dbReference>
<gene>
    <name evidence="4" type="ORF">M407DRAFT_84786</name>
</gene>
<dbReference type="HOGENOM" id="CLU_000288_7_18_1"/>
<dbReference type="EMBL" id="KN823360">
    <property type="protein sequence ID" value="KIO17631.1"/>
    <property type="molecule type" value="Genomic_DNA"/>
</dbReference>
<dbReference type="AlphaFoldDB" id="A0A0C3Q3J1"/>
<dbReference type="InterPro" id="IPR000719">
    <property type="entry name" value="Prot_kinase_dom"/>
</dbReference>
<dbReference type="InterPro" id="IPR051681">
    <property type="entry name" value="Ser/Thr_Kinases-Pseudokinases"/>
</dbReference>
<dbReference type="SUPFAM" id="SSF56112">
    <property type="entry name" value="Protein kinase-like (PK-like)"/>
    <property type="match status" value="1"/>
</dbReference>
<dbReference type="GO" id="GO:0004674">
    <property type="term" value="F:protein serine/threonine kinase activity"/>
    <property type="evidence" value="ECO:0007669"/>
    <property type="project" value="TreeGrafter"/>
</dbReference>
<dbReference type="PANTHER" id="PTHR44329:SF298">
    <property type="entry name" value="MIXED LINEAGE KINASE DOMAIN-LIKE PROTEIN"/>
    <property type="match status" value="1"/>
</dbReference>
<dbReference type="PRINTS" id="PR00109">
    <property type="entry name" value="TYRKINASE"/>
</dbReference>
<dbReference type="InterPro" id="IPR011009">
    <property type="entry name" value="Kinase-like_dom_sf"/>
</dbReference>
<organism evidence="4 5">
    <name type="scientific">Tulasnella calospora MUT 4182</name>
    <dbReference type="NCBI Taxonomy" id="1051891"/>
    <lineage>
        <taxon>Eukaryota</taxon>
        <taxon>Fungi</taxon>
        <taxon>Dikarya</taxon>
        <taxon>Basidiomycota</taxon>
        <taxon>Agaricomycotina</taxon>
        <taxon>Agaricomycetes</taxon>
        <taxon>Cantharellales</taxon>
        <taxon>Tulasnellaceae</taxon>
        <taxon>Tulasnella</taxon>
    </lineage>
</organism>
<proteinExistence type="predicted"/>
<protein>
    <recommendedName>
        <fullName evidence="3">Protein kinase domain-containing protein</fullName>
    </recommendedName>
</protein>
<keyword evidence="5" id="KW-1185">Reference proteome</keyword>
<reference evidence="4 5" key="1">
    <citation type="submission" date="2014-04" db="EMBL/GenBank/DDBJ databases">
        <authorList>
            <consortium name="DOE Joint Genome Institute"/>
            <person name="Kuo A."/>
            <person name="Girlanda M."/>
            <person name="Perotto S."/>
            <person name="Kohler A."/>
            <person name="Nagy L.G."/>
            <person name="Floudas D."/>
            <person name="Copeland A."/>
            <person name="Barry K.W."/>
            <person name="Cichocki N."/>
            <person name="Veneault-Fourrey C."/>
            <person name="LaButti K."/>
            <person name="Lindquist E.A."/>
            <person name="Lipzen A."/>
            <person name="Lundell T."/>
            <person name="Morin E."/>
            <person name="Murat C."/>
            <person name="Sun H."/>
            <person name="Tunlid A."/>
            <person name="Henrissat B."/>
            <person name="Grigoriev I.V."/>
            <person name="Hibbett D.S."/>
            <person name="Martin F."/>
            <person name="Nordberg H.P."/>
            <person name="Cantor M.N."/>
            <person name="Hua S.X."/>
        </authorList>
    </citation>
    <scope>NUCLEOTIDE SEQUENCE [LARGE SCALE GENOMIC DNA]</scope>
    <source>
        <strain evidence="4 5">MUT 4182</strain>
    </source>
</reference>
<dbReference type="Pfam" id="PF07714">
    <property type="entry name" value="PK_Tyr_Ser-Thr"/>
    <property type="match status" value="1"/>
</dbReference>
<evidence type="ECO:0000256" key="2">
    <source>
        <dbReference type="ARBA" id="ARBA00022840"/>
    </source>
</evidence>
<evidence type="ECO:0000256" key="1">
    <source>
        <dbReference type="ARBA" id="ARBA00022741"/>
    </source>
</evidence>